<keyword evidence="4 5" id="KW-0238">DNA-binding</keyword>
<reference evidence="7" key="1">
    <citation type="journal article" date="2023" name="Mol. Biol. Evol.">
        <title>Third-Generation Sequencing Reveals the Adaptive Role of the Epigenome in Three Deep-Sea Polychaetes.</title>
        <authorList>
            <person name="Perez M."/>
            <person name="Aroh O."/>
            <person name="Sun Y."/>
            <person name="Lan Y."/>
            <person name="Juniper S.K."/>
            <person name="Young C.R."/>
            <person name="Angers B."/>
            <person name="Qian P.Y."/>
        </authorList>
    </citation>
    <scope>NUCLEOTIDE SEQUENCE</scope>
    <source>
        <strain evidence="7">P08H-3</strain>
    </source>
</reference>
<dbReference type="AlphaFoldDB" id="A0AAD9JKY9"/>
<evidence type="ECO:0000256" key="2">
    <source>
        <dbReference type="ARBA" id="ARBA00022771"/>
    </source>
</evidence>
<protein>
    <recommendedName>
        <fullName evidence="6">THAP-type domain-containing protein</fullName>
    </recommendedName>
</protein>
<name>A0AAD9JKY9_9ANNE</name>
<dbReference type="PANTHER" id="PTHR46600:SF11">
    <property type="entry name" value="THAP DOMAIN-CONTAINING PROTEIN 10"/>
    <property type="match status" value="1"/>
</dbReference>
<dbReference type="EMBL" id="JAODUP010000275">
    <property type="protein sequence ID" value="KAK2154140.1"/>
    <property type="molecule type" value="Genomic_DNA"/>
</dbReference>
<evidence type="ECO:0000259" key="6">
    <source>
        <dbReference type="PROSITE" id="PS50950"/>
    </source>
</evidence>
<evidence type="ECO:0000256" key="5">
    <source>
        <dbReference type="PROSITE-ProRule" id="PRU00309"/>
    </source>
</evidence>
<sequence length="203" mass="22889">MCKLWVIAIRRVADKTGKLWRPSQNSLVCPSHFKADDYKTTNVRGFRTAGKKMRLKDGAVPSKFCWTEKEKSANAERRQLQHDIIVDQDVDMVDESVIVIDSSIEMLHVEEVETVAQKTTTQGVQTNAGPILLESSSQTGSDPLPSNRMTAAAYKNNPRGIQFYTGIDNYVIFRDVFASFGPATTRLNYMYGVLNLDPEDQFF</sequence>
<keyword evidence="1" id="KW-0479">Metal-binding</keyword>
<dbReference type="GO" id="GO:0008270">
    <property type="term" value="F:zinc ion binding"/>
    <property type="evidence" value="ECO:0007669"/>
    <property type="project" value="UniProtKB-KW"/>
</dbReference>
<dbReference type="Proteomes" id="UP001208570">
    <property type="component" value="Unassembled WGS sequence"/>
</dbReference>
<keyword evidence="2 5" id="KW-0863">Zinc-finger</keyword>
<dbReference type="Pfam" id="PF05485">
    <property type="entry name" value="THAP"/>
    <property type="match status" value="1"/>
</dbReference>
<keyword evidence="8" id="KW-1185">Reference proteome</keyword>
<evidence type="ECO:0000313" key="8">
    <source>
        <dbReference type="Proteomes" id="UP001208570"/>
    </source>
</evidence>
<dbReference type="SUPFAM" id="SSF57716">
    <property type="entry name" value="Glucocorticoid receptor-like (DNA-binding domain)"/>
    <property type="match status" value="1"/>
</dbReference>
<evidence type="ECO:0000313" key="7">
    <source>
        <dbReference type="EMBL" id="KAK2154140.1"/>
    </source>
</evidence>
<dbReference type="PROSITE" id="PS50950">
    <property type="entry name" value="ZF_THAP"/>
    <property type="match status" value="1"/>
</dbReference>
<keyword evidence="3" id="KW-0862">Zinc</keyword>
<dbReference type="PANTHER" id="PTHR46600">
    <property type="entry name" value="THAP DOMAIN-CONTAINING"/>
    <property type="match status" value="1"/>
</dbReference>
<accession>A0AAD9JKY9</accession>
<dbReference type="GO" id="GO:0043565">
    <property type="term" value="F:sequence-specific DNA binding"/>
    <property type="evidence" value="ECO:0007669"/>
    <property type="project" value="InterPro"/>
</dbReference>
<proteinExistence type="predicted"/>
<evidence type="ECO:0000256" key="4">
    <source>
        <dbReference type="ARBA" id="ARBA00023125"/>
    </source>
</evidence>
<evidence type="ECO:0000256" key="1">
    <source>
        <dbReference type="ARBA" id="ARBA00022723"/>
    </source>
</evidence>
<organism evidence="7 8">
    <name type="scientific">Paralvinella palmiformis</name>
    <dbReference type="NCBI Taxonomy" id="53620"/>
    <lineage>
        <taxon>Eukaryota</taxon>
        <taxon>Metazoa</taxon>
        <taxon>Spiralia</taxon>
        <taxon>Lophotrochozoa</taxon>
        <taxon>Annelida</taxon>
        <taxon>Polychaeta</taxon>
        <taxon>Sedentaria</taxon>
        <taxon>Canalipalpata</taxon>
        <taxon>Terebellida</taxon>
        <taxon>Terebelliformia</taxon>
        <taxon>Alvinellidae</taxon>
        <taxon>Paralvinella</taxon>
    </lineage>
</organism>
<evidence type="ECO:0000256" key="3">
    <source>
        <dbReference type="ARBA" id="ARBA00022833"/>
    </source>
</evidence>
<dbReference type="InterPro" id="IPR006612">
    <property type="entry name" value="THAP_Znf"/>
</dbReference>
<gene>
    <name evidence="7" type="ORF">LSH36_275g01038</name>
</gene>
<comment type="caution">
    <text evidence="7">The sequence shown here is derived from an EMBL/GenBank/DDBJ whole genome shotgun (WGS) entry which is preliminary data.</text>
</comment>
<feature type="domain" description="THAP-type" evidence="6">
    <location>
        <begin position="1"/>
        <end position="64"/>
    </location>
</feature>
<dbReference type="InterPro" id="IPR026516">
    <property type="entry name" value="THAP1/10"/>
</dbReference>